<reference evidence="1 2" key="1">
    <citation type="submission" date="2015-11" db="EMBL/GenBank/DDBJ databases">
        <title>Exploring the genomic traits of fungus-feeding bacterial genus Collimonas.</title>
        <authorList>
            <person name="Song C."/>
            <person name="Schmidt R."/>
            <person name="de Jager V."/>
            <person name="Krzyzanowska D."/>
            <person name="Jongedijk E."/>
            <person name="Cankar K."/>
            <person name="Beekwilder J."/>
            <person name="van Veen A."/>
            <person name="de Boer W."/>
            <person name="van Veen J.A."/>
            <person name="Garbeva P."/>
        </authorList>
    </citation>
    <scope>NUCLEOTIDE SEQUENCE [LARGE SCALE GENOMIC DNA]</scope>
    <source>
        <strain evidence="1 2">Ter6</strain>
    </source>
</reference>
<gene>
    <name evidence="1" type="ORF">CFter6_1399</name>
</gene>
<organism evidence="1">
    <name type="scientific">Collimonas fungivorans</name>
    <dbReference type="NCBI Taxonomy" id="158899"/>
    <lineage>
        <taxon>Bacteria</taxon>
        <taxon>Pseudomonadati</taxon>
        <taxon>Pseudomonadota</taxon>
        <taxon>Betaproteobacteria</taxon>
        <taxon>Burkholderiales</taxon>
        <taxon>Oxalobacteraceae</taxon>
        <taxon>Collimonas</taxon>
    </lineage>
</organism>
<proteinExistence type="predicted"/>
<dbReference type="Proteomes" id="UP000072421">
    <property type="component" value="Chromosome"/>
</dbReference>
<dbReference type="AlphaFoldDB" id="A0A127P8G2"/>
<name>A0A127P8G2_9BURK</name>
<evidence type="ECO:0000313" key="2">
    <source>
        <dbReference type="Proteomes" id="UP000072421"/>
    </source>
</evidence>
<evidence type="ECO:0000313" key="1">
    <source>
        <dbReference type="EMBL" id="AMO94109.1"/>
    </source>
</evidence>
<dbReference type="PATRIC" id="fig|158899.10.peg.1410"/>
<accession>A0A127P8G2</accession>
<sequence>MIMRRHGDGGIRKTSAIFPGFKGADWISIVNQMRVGA</sequence>
<protein>
    <submittedName>
        <fullName evidence="1">Uncharacterized protein</fullName>
    </submittedName>
</protein>
<dbReference type="EMBL" id="CP013232">
    <property type="protein sequence ID" value="AMO94109.1"/>
    <property type="molecule type" value="Genomic_DNA"/>
</dbReference>